<dbReference type="Gene3D" id="2.40.50.100">
    <property type="match status" value="1"/>
</dbReference>
<dbReference type="EMBL" id="CP022423">
    <property type="protein sequence ID" value="ASM77198.1"/>
    <property type="molecule type" value="Genomic_DNA"/>
</dbReference>
<evidence type="ECO:0000313" key="4">
    <source>
        <dbReference type="EMBL" id="ASM77198.1"/>
    </source>
</evidence>
<dbReference type="AlphaFoldDB" id="A0A221KDV0"/>
<dbReference type="RefSeq" id="WP_089416381.1">
    <property type="nucleotide sequence ID" value="NZ_CP022423.1"/>
</dbReference>
<evidence type="ECO:0000256" key="1">
    <source>
        <dbReference type="ARBA" id="ARBA00022505"/>
    </source>
</evidence>
<keyword evidence="5" id="KW-1185">Reference proteome</keyword>
<sequence length="72" mass="7641">MGLLAVNARNQFRGHIQEIIEGPVVSEVDVITPSGLVVTAVITTRSVDELNLCVGREVVALVKSTEVSIAIL</sequence>
<name>A0A221KDV0_VITFI</name>
<dbReference type="InterPro" id="IPR004606">
    <property type="entry name" value="Mop_domain"/>
</dbReference>
<evidence type="ECO:0000313" key="5">
    <source>
        <dbReference type="Proteomes" id="UP000199729"/>
    </source>
</evidence>
<dbReference type="SUPFAM" id="SSF50331">
    <property type="entry name" value="MOP-like"/>
    <property type="match status" value="1"/>
</dbReference>
<dbReference type="InterPro" id="IPR008995">
    <property type="entry name" value="Mo/tungstate-bd_C_term_dom"/>
</dbReference>
<feature type="domain" description="Mop" evidence="3">
    <location>
        <begin position="5"/>
        <end position="71"/>
    </location>
</feature>
<proteinExistence type="predicted"/>
<reference evidence="4 5" key="1">
    <citation type="submission" date="2017-07" db="EMBL/GenBank/DDBJ databases">
        <title>Complete Genome Sequence of the cosmetic ferment Vitreoscilla filiformis (ATCC15551).</title>
        <authorList>
            <person name="Contreras S."/>
            <person name="Sagory-Zalkind P."/>
            <person name="Blanquart H."/>
            <person name="Iltis A."/>
            <person name="Morand S.C."/>
        </authorList>
    </citation>
    <scope>NUCLEOTIDE SEQUENCE [LARGE SCALE GENOMIC DNA]</scope>
    <source>
        <strain evidence="4 5">ATCC 15551</strain>
    </source>
</reference>
<dbReference type="GO" id="GO:0015689">
    <property type="term" value="P:molybdate ion transport"/>
    <property type="evidence" value="ECO:0007669"/>
    <property type="project" value="InterPro"/>
</dbReference>
<dbReference type="KEGG" id="vff:VITFI_CDS1420"/>
<gene>
    <name evidence="4" type="ORF">VITFI_CDS1420</name>
</gene>
<dbReference type="Pfam" id="PF03459">
    <property type="entry name" value="TOBE"/>
    <property type="match status" value="1"/>
</dbReference>
<evidence type="ECO:0000256" key="2">
    <source>
        <dbReference type="PROSITE-ProRule" id="PRU01213"/>
    </source>
</evidence>
<dbReference type="InterPro" id="IPR005116">
    <property type="entry name" value="Transp-assoc_OB_typ1"/>
</dbReference>
<dbReference type="Proteomes" id="UP000199729">
    <property type="component" value="Chromosome"/>
</dbReference>
<organism evidence="4 5">
    <name type="scientific">Vitreoscilla filiformis</name>
    <dbReference type="NCBI Taxonomy" id="63"/>
    <lineage>
        <taxon>Bacteria</taxon>
        <taxon>Pseudomonadati</taxon>
        <taxon>Pseudomonadota</taxon>
        <taxon>Betaproteobacteria</taxon>
        <taxon>Neisseriales</taxon>
        <taxon>Neisseriaceae</taxon>
        <taxon>Vitreoscilla</taxon>
    </lineage>
</organism>
<protein>
    <submittedName>
        <fullName evidence="4">Transporter</fullName>
    </submittedName>
</protein>
<accession>A0A221KDV0</accession>
<dbReference type="NCBIfam" id="TIGR00638">
    <property type="entry name" value="Mop"/>
    <property type="match status" value="1"/>
</dbReference>
<dbReference type="OrthoDB" id="7064636at2"/>
<evidence type="ECO:0000259" key="3">
    <source>
        <dbReference type="PROSITE" id="PS51866"/>
    </source>
</evidence>
<dbReference type="PROSITE" id="PS51866">
    <property type="entry name" value="MOP"/>
    <property type="match status" value="1"/>
</dbReference>
<keyword evidence="1 2" id="KW-0500">Molybdenum</keyword>